<organism evidence="3 4">
    <name type="scientific">Ciceribacter selenitireducens ATCC BAA-1503</name>
    <dbReference type="NCBI Taxonomy" id="1336235"/>
    <lineage>
        <taxon>Bacteria</taxon>
        <taxon>Pseudomonadati</taxon>
        <taxon>Pseudomonadota</taxon>
        <taxon>Alphaproteobacteria</taxon>
        <taxon>Hyphomicrobiales</taxon>
        <taxon>Rhizobiaceae</taxon>
        <taxon>Ciceribacter</taxon>
    </lineage>
</organism>
<dbReference type="Proteomes" id="UP000254764">
    <property type="component" value="Unassembled WGS sequence"/>
</dbReference>
<sequence>MKNAMLAGLFALTMAAPVMANDTSAVLEAGGLVYTRQDQVDMLSEDLFISQEEIRVDYVFKNQSDTDLETLVAFPMPEIGGFMDFNAALDDFEHDNFMGFTVSQDGRKIEPQLQQRATVNGIDMTEEIVGRGISLLPLSEATRAGIARLPDDVRKDWETRGLIINTSYDPGEPGKPVEPEYEVLWKLETVYWWRTTFPAGREVKVHHSYRPSVGGTVAMTFIQDGKPTPQLDEYRERYCIDDAFLKTALKLEKQQNYDAGVYYFEKWMSYILTTGANWGGSIGKFKLTVDKGDEKNFVSFCGSNVRKVGPTRFEMTATDFYPEKDLHILLVVPSR</sequence>
<dbReference type="Gene3D" id="2.60.40.3680">
    <property type="match status" value="1"/>
</dbReference>
<keyword evidence="4" id="KW-1185">Reference proteome</keyword>
<name>A0A376AB40_9HYPH</name>
<dbReference type="RefSeq" id="WP_235842286.1">
    <property type="nucleotide sequence ID" value="NZ_UEYP01000017.1"/>
</dbReference>
<dbReference type="STRING" id="1336235.GCA_000518785_02609"/>
<proteinExistence type="predicted"/>
<dbReference type="EMBL" id="UEYP01000017">
    <property type="protein sequence ID" value="SSC65069.1"/>
    <property type="molecule type" value="Genomic_DNA"/>
</dbReference>
<feature type="signal peptide" evidence="1">
    <location>
        <begin position="1"/>
        <end position="20"/>
    </location>
</feature>
<keyword evidence="1" id="KW-0732">Signal</keyword>
<dbReference type="InterPro" id="IPR025538">
    <property type="entry name" value="DUF4424"/>
</dbReference>
<evidence type="ECO:0000313" key="3">
    <source>
        <dbReference type="EMBL" id="SSC65069.1"/>
    </source>
</evidence>
<dbReference type="AlphaFoldDB" id="A0A376AB40"/>
<feature type="chain" id="PRO_5016672488" description="DUF4424 domain-containing protein" evidence="1">
    <location>
        <begin position="21"/>
        <end position="335"/>
    </location>
</feature>
<accession>A0A376AB40</accession>
<protein>
    <recommendedName>
        <fullName evidence="2">DUF4424 domain-containing protein</fullName>
    </recommendedName>
</protein>
<gene>
    <name evidence="3" type="ORF">RHIZ70_777</name>
</gene>
<evidence type="ECO:0000313" key="4">
    <source>
        <dbReference type="Proteomes" id="UP000254764"/>
    </source>
</evidence>
<dbReference type="Pfam" id="PF14415">
    <property type="entry name" value="DUF4424"/>
    <property type="match status" value="1"/>
</dbReference>
<evidence type="ECO:0000259" key="2">
    <source>
        <dbReference type="Pfam" id="PF14415"/>
    </source>
</evidence>
<feature type="domain" description="DUF4424" evidence="2">
    <location>
        <begin position="20"/>
        <end position="329"/>
    </location>
</feature>
<reference evidence="4" key="1">
    <citation type="submission" date="2018-07" db="EMBL/GenBank/DDBJ databases">
        <authorList>
            <person name="Peiro R."/>
            <person name="Begona"/>
            <person name="Cbmso G."/>
            <person name="Lopez M."/>
            <person name="Gonzalez S."/>
        </authorList>
    </citation>
    <scope>NUCLEOTIDE SEQUENCE [LARGE SCALE GENOMIC DNA]</scope>
</reference>
<evidence type="ECO:0000256" key="1">
    <source>
        <dbReference type="SAM" id="SignalP"/>
    </source>
</evidence>